<dbReference type="Proteomes" id="UP001321486">
    <property type="component" value="Chromosome"/>
</dbReference>
<gene>
    <name evidence="3" type="ORF">GCM10025867_36420</name>
</gene>
<dbReference type="InterPro" id="IPR006311">
    <property type="entry name" value="TAT_signal"/>
</dbReference>
<evidence type="ECO:0000313" key="3">
    <source>
        <dbReference type="EMBL" id="BDZ51401.1"/>
    </source>
</evidence>
<sequence>MDVSRRILLSGGALAGAAAVVTRGSTAADASTPTGAGHGDAPAEHPDAFLQVPPGELPQETSTFFSTVFVEHAGTYAAPGSDGDLWPTCWADDDEVYTANGDGRGFSEEPFKDVVVSRISGRPETGLHGVKLAESEQVAKVWGDPAHYNRKPTGIVCVGGVLYLAVQDLRYGDSAFDDAPNASISRSTDHGRTWTTTDRPMFTDHRFTTIFFVDFGKDSSEATRALGAHDGSYVYAYGMDWNWRTSNTGTVPDPVDLYLGRVPASSVQERDRWEFFTGTGADGRPTWSIDIRDKTAVLHDPLRRYEDPQPTKAGSLTVVSQGACSTTPSSSVTCTRRGPIPASSSTSRRPPGGPGRDITITTRV</sequence>
<organism evidence="3 4">
    <name type="scientific">Frondihabitans sucicola</name>
    <dbReference type="NCBI Taxonomy" id="1268041"/>
    <lineage>
        <taxon>Bacteria</taxon>
        <taxon>Bacillati</taxon>
        <taxon>Actinomycetota</taxon>
        <taxon>Actinomycetes</taxon>
        <taxon>Micrococcales</taxon>
        <taxon>Microbacteriaceae</taxon>
        <taxon>Frondihabitans</taxon>
    </lineage>
</organism>
<feature type="region of interest" description="Disordered" evidence="1">
    <location>
        <begin position="304"/>
        <end position="364"/>
    </location>
</feature>
<dbReference type="RefSeq" id="WP_286344172.1">
    <property type="nucleotide sequence ID" value="NZ_AP027732.1"/>
</dbReference>
<name>A0ABM8GSI0_9MICO</name>
<dbReference type="InterPro" id="IPR025442">
    <property type="entry name" value="DUF4185"/>
</dbReference>
<evidence type="ECO:0000259" key="2">
    <source>
        <dbReference type="Pfam" id="PF13810"/>
    </source>
</evidence>
<proteinExistence type="predicted"/>
<dbReference type="PROSITE" id="PS51318">
    <property type="entry name" value="TAT"/>
    <property type="match status" value="1"/>
</dbReference>
<protein>
    <recommendedName>
        <fullName evidence="2">DUF4185 domain-containing protein</fullName>
    </recommendedName>
</protein>
<reference evidence="4" key="1">
    <citation type="journal article" date="2019" name="Int. J. Syst. Evol. Microbiol.">
        <title>The Global Catalogue of Microorganisms (GCM) 10K type strain sequencing project: providing services to taxonomists for standard genome sequencing and annotation.</title>
        <authorList>
            <consortium name="The Broad Institute Genomics Platform"/>
            <consortium name="The Broad Institute Genome Sequencing Center for Infectious Disease"/>
            <person name="Wu L."/>
            <person name="Ma J."/>
        </authorList>
    </citation>
    <scope>NUCLEOTIDE SEQUENCE [LARGE SCALE GENOMIC DNA]</scope>
    <source>
        <strain evidence="4">NBRC 108728</strain>
    </source>
</reference>
<evidence type="ECO:0000256" key="1">
    <source>
        <dbReference type="SAM" id="MobiDB-lite"/>
    </source>
</evidence>
<feature type="region of interest" description="Disordered" evidence="1">
    <location>
        <begin position="27"/>
        <end position="47"/>
    </location>
</feature>
<feature type="compositionally biased region" description="Polar residues" evidence="1">
    <location>
        <begin position="312"/>
        <end position="323"/>
    </location>
</feature>
<dbReference type="InterPro" id="IPR036278">
    <property type="entry name" value="Sialidase_sf"/>
</dbReference>
<evidence type="ECO:0000313" key="4">
    <source>
        <dbReference type="Proteomes" id="UP001321486"/>
    </source>
</evidence>
<accession>A0ABM8GSI0</accession>
<dbReference type="EMBL" id="AP027732">
    <property type="protein sequence ID" value="BDZ51401.1"/>
    <property type="molecule type" value="Genomic_DNA"/>
</dbReference>
<feature type="domain" description="DUF4185" evidence="2">
    <location>
        <begin position="123"/>
        <end position="301"/>
    </location>
</feature>
<dbReference type="SUPFAM" id="SSF50939">
    <property type="entry name" value="Sialidases"/>
    <property type="match status" value="1"/>
</dbReference>
<feature type="compositionally biased region" description="Low complexity" evidence="1">
    <location>
        <begin position="324"/>
        <end position="364"/>
    </location>
</feature>
<dbReference type="Pfam" id="PF13810">
    <property type="entry name" value="DUF4185"/>
    <property type="match status" value="1"/>
</dbReference>
<keyword evidence="4" id="KW-1185">Reference proteome</keyword>